<name>A0A450SV95_9GAMM</name>
<gene>
    <name evidence="2" type="ORF">BECKFW1821A_GA0114235_107613</name>
    <name evidence="1" type="ORF">BECKFW1821B_GA0114236_102028</name>
</gene>
<dbReference type="PANTHER" id="PTHR42637">
    <property type="entry name" value="TRNA-(MS[2]IO[6]A)-HYDROXYLASE"/>
    <property type="match status" value="1"/>
</dbReference>
<sequence>MAKTSIDLLTDTDPDWVVVIKENFNAFLADHANCERKASALAMSLIVKYPDRVAIIPPLIALAQEELEHFRAVYALMEGRGQQIVRDTRDPYVEQLLELLRHGRDERFLDRLCVASLIECRGAERFRIISEALDDPVLKTFYRDLWASEAAHGNLFATLALEYFDADTVYPRLEEMAEQEARIIRELDWRPALH</sequence>
<dbReference type="CDD" id="cd07910">
    <property type="entry name" value="MiaE"/>
    <property type="match status" value="1"/>
</dbReference>
<dbReference type="PANTHER" id="PTHR42637:SF1">
    <property type="entry name" value="TRNA 2-(METHYLSULFANYL)-N(6)-ISOPENTENYLADENOSINE(37) HYDROXYLASE"/>
    <property type="match status" value="1"/>
</dbReference>
<evidence type="ECO:0000313" key="2">
    <source>
        <dbReference type="EMBL" id="VFJ57914.1"/>
    </source>
</evidence>
<accession>A0A450SV95</accession>
<dbReference type="InterPro" id="IPR012347">
    <property type="entry name" value="Ferritin-like"/>
</dbReference>
<dbReference type="AlphaFoldDB" id="A0A450SV95"/>
<dbReference type="SUPFAM" id="SSF47240">
    <property type="entry name" value="Ferritin-like"/>
    <property type="match status" value="1"/>
</dbReference>
<dbReference type="Pfam" id="PF06175">
    <property type="entry name" value="MiaE"/>
    <property type="match status" value="1"/>
</dbReference>
<dbReference type="InterPro" id="IPR009078">
    <property type="entry name" value="Ferritin-like_SF"/>
</dbReference>
<dbReference type="GO" id="GO:0045301">
    <property type="term" value="F:tRNA 2-(methylsulfanyl)-N(6)-isopentenyladenosine(37) hydroxylase activity"/>
    <property type="evidence" value="ECO:0007669"/>
    <property type="project" value="InterPro"/>
</dbReference>
<dbReference type="PIRSF" id="PIRSF020736">
    <property type="entry name" value="MiaE"/>
    <property type="match status" value="1"/>
</dbReference>
<dbReference type="InterPro" id="IPR010386">
    <property type="entry name" value="tRNA-Hydrxlase_MiaE"/>
</dbReference>
<proteinExistence type="predicted"/>
<dbReference type="EMBL" id="CAADFD010000020">
    <property type="protein sequence ID" value="VFJ54843.1"/>
    <property type="molecule type" value="Genomic_DNA"/>
</dbReference>
<reference evidence="2" key="1">
    <citation type="submission" date="2019-02" db="EMBL/GenBank/DDBJ databases">
        <authorList>
            <person name="Gruber-Vodicka R. H."/>
            <person name="Seah K. B. B."/>
        </authorList>
    </citation>
    <scope>NUCLEOTIDE SEQUENCE</scope>
    <source>
        <strain evidence="1">BECK_BZ106</strain>
        <strain evidence="2">BECK_BZ15</strain>
    </source>
</reference>
<dbReference type="GO" id="GO:0006400">
    <property type="term" value="P:tRNA modification"/>
    <property type="evidence" value="ECO:0007669"/>
    <property type="project" value="InterPro"/>
</dbReference>
<evidence type="ECO:0000313" key="1">
    <source>
        <dbReference type="EMBL" id="VFJ54843.1"/>
    </source>
</evidence>
<protein>
    <submittedName>
        <fullName evidence="2">tRNA-(Ms[2]io[6]A)-hydroxylase</fullName>
    </submittedName>
</protein>
<dbReference type="Gene3D" id="1.20.1260.10">
    <property type="match status" value="1"/>
</dbReference>
<dbReference type="EMBL" id="CAADEW010000076">
    <property type="protein sequence ID" value="VFJ57914.1"/>
    <property type="molecule type" value="Genomic_DNA"/>
</dbReference>
<organism evidence="2">
    <name type="scientific">Candidatus Kentrum sp. FW</name>
    <dbReference type="NCBI Taxonomy" id="2126338"/>
    <lineage>
        <taxon>Bacteria</taxon>
        <taxon>Pseudomonadati</taxon>
        <taxon>Pseudomonadota</taxon>
        <taxon>Gammaproteobacteria</taxon>
        <taxon>Candidatus Kentrum</taxon>
    </lineage>
</organism>